<dbReference type="EMBL" id="BMAO01021310">
    <property type="protein sequence ID" value="GFQ73508.1"/>
    <property type="molecule type" value="Genomic_DNA"/>
</dbReference>
<dbReference type="Proteomes" id="UP000887116">
    <property type="component" value="Unassembled WGS sequence"/>
</dbReference>
<reference evidence="1" key="1">
    <citation type="submission" date="2020-07" db="EMBL/GenBank/DDBJ databases">
        <title>Multicomponent nature underlies the extraordinary mechanical properties of spider dragline silk.</title>
        <authorList>
            <person name="Kono N."/>
            <person name="Nakamura H."/>
            <person name="Mori M."/>
            <person name="Yoshida Y."/>
            <person name="Ohtoshi R."/>
            <person name="Malay A.D."/>
            <person name="Moran D.A.P."/>
            <person name="Tomita M."/>
            <person name="Numata K."/>
            <person name="Arakawa K."/>
        </authorList>
    </citation>
    <scope>NUCLEOTIDE SEQUENCE</scope>
</reference>
<gene>
    <name evidence="1" type="ORF">TNCT_606921</name>
</gene>
<evidence type="ECO:0000313" key="2">
    <source>
        <dbReference type="Proteomes" id="UP000887116"/>
    </source>
</evidence>
<organism evidence="1 2">
    <name type="scientific">Trichonephila clavata</name>
    <name type="common">Joro spider</name>
    <name type="synonym">Nephila clavata</name>
    <dbReference type="NCBI Taxonomy" id="2740835"/>
    <lineage>
        <taxon>Eukaryota</taxon>
        <taxon>Metazoa</taxon>
        <taxon>Ecdysozoa</taxon>
        <taxon>Arthropoda</taxon>
        <taxon>Chelicerata</taxon>
        <taxon>Arachnida</taxon>
        <taxon>Araneae</taxon>
        <taxon>Araneomorphae</taxon>
        <taxon>Entelegynae</taxon>
        <taxon>Araneoidea</taxon>
        <taxon>Nephilidae</taxon>
        <taxon>Trichonephila</taxon>
    </lineage>
</organism>
<name>A0A8X6F864_TRICU</name>
<sequence>MKNRKTFRDWFTIDTLPKKTRKNENSIINLDISTGGHWVCYYNYPKYDFVEYFDPFGGSTAVEGIMKPNLVHHINGLVNFTNDYASSEATNMFFYKDTSDAADRNFLKFEGTHADAEKMTTLIKKIKLN</sequence>
<dbReference type="OrthoDB" id="6416897at2759"/>
<protein>
    <submittedName>
        <fullName evidence="1">Uncharacterized protein</fullName>
    </submittedName>
</protein>
<proteinExistence type="predicted"/>
<keyword evidence="2" id="KW-1185">Reference proteome</keyword>
<evidence type="ECO:0000313" key="1">
    <source>
        <dbReference type="EMBL" id="GFQ73508.1"/>
    </source>
</evidence>
<comment type="caution">
    <text evidence="1">The sequence shown here is derived from an EMBL/GenBank/DDBJ whole genome shotgun (WGS) entry which is preliminary data.</text>
</comment>
<dbReference type="AlphaFoldDB" id="A0A8X6F864"/>
<accession>A0A8X6F864</accession>